<keyword evidence="1" id="KW-0812">Transmembrane</keyword>
<feature type="transmembrane region" description="Helical" evidence="1">
    <location>
        <begin position="18"/>
        <end position="38"/>
    </location>
</feature>
<organism evidence="2">
    <name type="scientific">hydrocarbon metagenome</name>
    <dbReference type="NCBI Taxonomy" id="938273"/>
    <lineage>
        <taxon>unclassified sequences</taxon>
        <taxon>metagenomes</taxon>
        <taxon>ecological metagenomes</taxon>
    </lineage>
</organism>
<proteinExistence type="predicted"/>
<accession>A0A0W8FQ51</accession>
<sequence length="45" mass="5361">MGSKIELTPHEREKYAKAFIESTSGITLIISFYIQNLFEKRFYEM</sequence>
<evidence type="ECO:0000256" key="1">
    <source>
        <dbReference type="SAM" id="Phobius"/>
    </source>
</evidence>
<dbReference type="AlphaFoldDB" id="A0A0W8FQ51"/>
<comment type="caution">
    <text evidence="2">The sequence shown here is derived from an EMBL/GenBank/DDBJ whole genome shotgun (WGS) entry which is preliminary data.</text>
</comment>
<gene>
    <name evidence="2" type="ORF">ASZ90_007198</name>
</gene>
<protein>
    <submittedName>
        <fullName evidence="2">Uncharacterized protein</fullName>
    </submittedName>
</protein>
<keyword evidence="1" id="KW-1133">Transmembrane helix</keyword>
<evidence type="ECO:0000313" key="2">
    <source>
        <dbReference type="EMBL" id="KUG23024.1"/>
    </source>
</evidence>
<reference evidence="2" key="1">
    <citation type="journal article" date="2015" name="Proc. Natl. Acad. Sci. U.S.A.">
        <title>Networks of energetic and metabolic interactions define dynamics in microbial communities.</title>
        <authorList>
            <person name="Embree M."/>
            <person name="Liu J.K."/>
            <person name="Al-Bassam M.M."/>
            <person name="Zengler K."/>
        </authorList>
    </citation>
    <scope>NUCLEOTIDE SEQUENCE</scope>
</reference>
<dbReference type="EMBL" id="LNQE01000926">
    <property type="protein sequence ID" value="KUG23024.1"/>
    <property type="molecule type" value="Genomic_DNA"/>
</dbReference>
<name>A0A0W8FQ51_9ZZZZ</name>
<keyword evidence="1" id="KW-0472">Membrane</keyword>